<sequence>MPEKCGGSVEQRIDRGGNGGEGEGRKVEGKQVVVEGVSSVLLKTEFTFCRGASQIPGRQRRVEAAFEEVTQAKFRRLSDDARATFFGPAAGAPCQTRDSSVALLLIHHRARDVFTTRTERGCSSSFLSGHRPGGERIGTAVRSGRGAGARRPDLLRRRI</sequence>
<protein>
    <submittedName>
        <fullName evidence="2">Uncharacterized protein</fullName>
    </submittedName>
</protein>
<evidence type="ECO:0000313" key="3">
    <source>
        <dbReference type="Proteomes" id="UP000800093"/>
    </source>
</evidence>
<accession>A0A9P4NCE0</accession>
<feature type="region of interest" description="Disordered" evidence="1">
    <location>
        <begin position="1"/>
        <end position="26"/>
    </location>
</feature>
<dbReference type="AlphaFoldDB" id="A0A9P4NCE0"/>
<comment type="caution">
    <text evidence="2">The sequence shown here is derived from an EMBL/GenBank/DDBJ whole genome shotgun (WGS) entry which is preliminary data.</text>
</comment>
<dbReference type="EMBL" id="ML986579">
    <property type="protein sequence ID" value="KAF2270465.1"/>
    <property type="molecule type" value="Genomic_DNA"/>
</dbReference>
<keyword evidence="3" id="KW-1185">Reference proteome</keyword>
<organism evidence="2 3">
    <name type="scientific">Lojkania enalia</name>
    <dbReference type="NCBI Taxonomy" id="147567"/>
    <lineage>
        <taxon>Eukaryota</taxon>
        <taxon>Fungi</taxon>
        <taxon>Dikarya</taxon>
        <taxon>Ascomycota</taxon>
        <taxon>Pezizomycotina</taxon>
        <taxon>Dothideomycetes</taxon>
        <taxon>Pleosporomycetidae</taxon>
        <taxon>Pleosporales</taxon>
        <taxon>Pleosporales incertae sedis</taxon>
        <taxon>Lojkania</taxon>
    </lineage>
</organism>
<name>A0A9P4NCE0_9PLEO</name>
<proteinExistence type="predicted"/>
<evidence type="ECO:0000256" key="1">
    <source>
        <dbReference type="SAM" id="MobiDB-lite"/>
    </source>
</evidence>
<reference evidence="3" key="1">
    <citation type="journal article" date="2020" name="Stud. Mycol.">
        <title>101 Dothideomycetes genomes: A test case for predicting lifestyles and emergence of pathogens.</title>
        <authorList>
            <person name="Haridas S."/>
            <person name="Albert R."/>
            <person name="Binder M."/>
            <person name="Bloem J."/>
            <person name="LaButti K."/>
            <person name="Salamov A."/>
            <person name="Andreopoulos B."/>
            <person name="Baker S."/>
            <person name="Barry K."/>
            <person name="Bills G."/>
            <person name="Bluhm B."/>
            <person name="Cannon C."/>
            <person name="Castanera R."/>
            <person name="Culley D."/>
            <person name="Daum C."/>
            <person name="Ezra D."/>
            <person name="Gonzalez J."/>
            <person name="Henrissat B."/>
            <person name="Kuo A."/>
            <person name="Liang C."/>
            <person name="Lipzen A."/>
            <person name="Lutzoni F."/>
            <person name="Magnuson J."/>
            <person name="Mondo S."/>
            <person name="Nolan M."/>
            <person name="Ohm R."/>
            <person name="Pangilinan J."/>
            <person name="Park H.-J."/>
            <person name="Ramirez L."/>
            <person name="Alfaro M."/>
            <person name="Sun H."/>
            <person name="Tritt A."/>
            <person name="Yoshinaga Y."/>
            <person name="Zwiers L.-H."/>
            <person name="Turgeon B."/>
            <person name="Goodwin S."/>
            <person name="Spatafora J."/>
            <person name="Crous P."/>
            <person name="Grigoriev I."/>
        </authorList>
    </citation>
    <scope>NUCLEOTIDE SEQUENCE [LARGE SCALE GENOMIC DNA]</scope>
    <source>
        <strain evidence="3">CBS 304.66</strain>
    </source>
</reference>
<dbReference type="Proteomes" id="UP000800093">
    <property type="component" value="Unassembled WGS sequence"/>
</dbReference>
<gene>
    <name evidence="2" type="ORF">CC78DRAFT_573752</name>
</gene>
<evidence type="ECO:0000313" key="2">
    <source>
        <dbReference type="EMBL" id="KAF2270465.1"/>
    </source>
</evidence>